<feature type="compositionally biased region" description="Basic residues" evidence="1">
    <location>
        <begin position="7"/>
        <end position="17"/>
    </location>
</feature>
<feature type="region of interest" description="Disordered" evidence="1">
    <location>
        <begin position="97"/>
        <end position="136"/>
    </location>
</feature>
<keyword evidence="3" id="KW-1185">Reference proteome</keyword>
<feature type="compositionally biased region" description="Basic and acidic residues" evidence="1">
    <location>
        <begin position="27"/>
        <end position="62"/>
    </location>
</feature>
<proteinExistence type="predicted"/>
<comment type="caution">
    <text evidence="2">The sequence shown here is derived from an EMBL/GenBank/DDBJ whole genome shotgun (WGS) entry which is preliminary data.</text>
</comment>
<reference evidence="2" key="1">
    <citation type="submission" date="2020-03" db="EMBL/GenBank/DDBJ databases">
        <authorList>
            <person name="Weist P."/>
        </authorList>
    </citation>
    <scope>NUCLEOTIDE SEQUENCE</scope>
</reference>
<evidence type="ECO:0000313" key="2">
    <source>
        <dbReference type="EMBL" id="CAB1441879.1"/>
    </source>
</evidence>
<sequence>MSTIMHCPRRRETKRQKAAGNVISSNRKGDTNDPRTLEKSVTGEEREHGEMPERYGRRDKSKNNLAAPRLTPVSWGTERQICAGGNGRKVDVLLRQGGRSGSEQDIRGVFEPLPGHRVSEPPLPQRQRCLQNRGPR</sequence>
<name>A0A9N7YVW4_PLEPL</name>
<evidence type="ECO:0000313" key="3">
    <source>
        <dbReference type="Proteomes" id="UP001153269"/>
    </source>
</evidence>
<dbReference type="Proteomes" id="UP001153269">
    <property type="component" value="Unassembled WGS sequence"/>
</dbReference>
<dbReference type="AlphaFoldDB" id="A0A9N7YVW4"/>
<organism evidence="2 3">
    <name type="scientific">Pleuronectes platessa</name>
    <name type="common">European plaice</name>
    <dbReference type="NCBI Taxonomy" id="8262"/>
    <lineage>
        <taxon>Eukaryota</taxon>
        <taxon>Metazoa</taxon>
        <taxon>Chordata</taxon>
        <taxon>Craniata</taxon>
        <taxon>Vertebrata</taxon>
        <taxon>Euteleostomi</taxon>
        <taxon>Actinopterygii</taxon>
        <taxon>Neopterygii</taxon>
        <taxon>Teleostei</taxon>
        <taxon>Neoteleostei</taxon>
        <taxon>Acanthomorphata</taxon>
        <taxon>Carangaria</taxon>
        <taxon>Pleuronectiformes</taxon>
        <taxon>Pleuronectoidei</taxon>
        <taxon>Pleuronectidae</taxon>
        <taxon>Pleuronectes</taxon>
    </lineage>
</organism>
<feature type="region of interest" description="Disordered" evidence="1">
    <location>
        <begin position="1"/>
        <end position="71"/>
    </location>
</feature>
<gene>
    <name evidence="2" type="ORF">PLEPLA_LOCUS29603</name>
</gene>
<evidence type="ECO:0000256" key="1">
    <source>
        <dbReference type="SAM" id="MobiDB-lite"/>
    </source>
</evidence>
<dbReference type="EMBL" id="CADEAL010002735">
    <property type="protein sequence ID" value="CAB1441879.1"/>
    <property type="molecule type" value="Genomic_DNA"/>
</dbReference>
<protein>
    <submittedName>
        <fullName evidence="2">Uncharacterized protein</fullName>
    </submittedName>
</protein>
<accession>A0A9N7YVW4</accession>